<accession>A0A6N6VST2</accession>
<sequence length="505" mass="59025">MNINFNSNIYDHIKWIPVTDFNDNKVFLTLKELFLQSHLYKDYCLDSIPEKISIQHFINFIGKAFFRKNPDYELLDNIKNTNEYSLKLRKDITVYLDNYAEHFQLTGPKFFFAQRPFYAKLTDKDSVTPIAKLIPEIESGNNGSFFTRASENPPPKKSINETIFALLQGHLLNYGGTGGGFKNEKTSFTDTVTARSISTFIKEETLSDTIFKNIYLYHLYNLKFNNSKTNEINQIPTIWECSDHGDSIFQSLKSLSGCEAFEKFGYERMYKIDWQYDDETNKPYAQYVKMAQGIEKSEEIELFYPALITSKDKKEEENIYIKAKKEKVIWRDIDSIAQKFSPLFSDFKNFLGTNFNIEILALYTDKAKIEGSIRSYFSLPLNILSPEKLITLKDCLKIIENNSIYLKILFKKAIQFSLNDDKSSIDESNSLESYWNHIGLYFTKNATLKRIADNEDDLELKKDLSKQIYFAKEKAIEKFIQNFPDKKAKFKMMGYLYKELKYDGK</sequence>
<dbReference type="EMBL" id="WFLM01000004">
    <property type="protein sequence ID" value="KAB8037766.1"/>
    <property type="molecule type" value="Genomic_DNA"/>
</dbReference>
<dbReference type="RefSeq" id="WP_153420843.1">
    <property type="nucleotide sequence ID" value="NZ_WFLM01000004.1"/>
</dbReference>
<gene>
    <name evidence="1" type="ORF">GCL60_11370</name>
</gene>
<dbReference type="InterPro" id="IPR013381">
    <property type="entry name" value="CRISPR-assoc_prot_Cse1"/>
</dbReference>
<dbReference type="Proteomes" id="UP000437748">
    <property type="component" value="Unassembled WGS sequence"/>
</dbReference>
<keyword evidence="2" id="KW-1185">Reference proteome</keyword>
<comment type="caution">
    <text evidence="1">The sequence shown here is derived from an EMBL/GenBank/DDBJ whole genome shotgun (WGS) entry which is preliminary data.</text>
</comment>
<dbReference type="AlphaFoldDB" id="A0A6N6VST2"/>
<evidence type="ECO:0000313" key="2">
    <source>
        <dbReference type="Proteomes" id="UP000437748"/>
    </source>
</evidence>
<dbReference type="Pfam" id="PF09481">
    <property type="entry name" value="CRISPR_Cse1"/>
    <property type="match status" value="1"/>
</dbReference>
<name>A0A6N6VST2_9BACT</name>
<protein>
    <submittedName>
        <fullName evidence="1">Type I-E CRISPR-associated protein Cse1/CasA</fullName>
    </submittedName>
</protein>
<reference evidence="1 2" key="1">
    <citation type="submission" date="2019-10" db="EMBL/GenBank/DDBJ databases">
        <title>New species of Slilvanegrellaceae.</title>
        <authorList>
            <person name="Pitt A."/>
            <person name="Hahn M.W."/>
        </authorList>
    </citation>
    <scope>NUCLEOTIDE SEQUENCE [LARGE SCALE GENOMIC DNA]</scope>
    <source>
        <strain evidence="1 2">SP-Ram-0.45-NSY-1</strain>
    </source>
</reference>
<proteinExistence type="predicted"/>
<organism evidence="1 2">
    <name type="scientific">Silvanigrella paludirubra</name>
    <dbReference type="NCBI Taxonomy" id="2499159"/>
    <lineage>
        <taxon>Bacteria</taxon>
        <taxon>Pseudomonadati</taxon>
        <taxon>Bdellovibrionota</taxon>
        <taxon>Oligoflexia</taxon>
        <taxon>Silvanigrellales</taxon>
        <taxon>Silvanigrellaceae</taxon>
        <taxon>Silvanigrella</taxon>
    </lineage>
</organism>
<evidence type="ECO:0000313" key="1">
    <source>
        <dbReference type="EMBL" id="KAB8037766.1"/>
    </source>
</evidence>
<dbReference type="OrthoDB" id="9822290at2"/>